<keyword evidence="1" id="KW-0254">Endocytosis</keyword>
<dbReference type="Proteomes" id="UP000256328">
    <property type="component" value="Unassembled WGS sequence"/>
</dbReference>
<feature type="compositionally biased region" description="Basic and acidic residues" evidence="3">
    <location>
        <begin position="269"/>
        <end position="290"/>
    </location>
</feature>
<dbReference type="InterPro" id="IPR018808">
    <property type="entry name" value="Muniscin_C"/>
</dbReference>
<evidence type="ECO:0000259" key="4">
    <source>
        <dbReference type="PROSITE" id="PS51072"/>
    </source>
</evidence>
<evidence type="ECO:0000313" key="6">
    <source>
        <dbReference type="Proteomes" id="UP000256328"/>
    </source>
</evidence>
<feature type="compositionally biased region" description="Polar residues" evidence="3">
    <location>
        <begin position="317"/>
        <end position="326"/>
    </location>
</feature>
<dbReference type="PANTHER" id="PTHR23065">
    <property type="entry name" value="PROLINE-SERINE-THREONINE PHOSPHATASE INTERACTING PROTEIN 1"/>
    <property type="match status" value="1"/>
</dbReference>
<dbReference type="SMART" id="SM00055">
    <property type="entry name" value="FCH"/>
    <property type="match status" value="1"/>
</dbReference>
<dbReference type="PANTHER" id="PTHR23065:SF54">
    <property type="entry name" value="SUPPRESSOR OF YEAST PROFILIN DELETION"/>
    <property type="match status" value="1"/>
</dbReference>
<dbReference type="GO" id="GO:0006897">
    <property type="term" value="P:endocytosis"/>
    <property type="evidence" value="ECO:0007669"/>
    <property type="project" value="UniProtKB-KW"/>
</dbReference>
<evidence type="ECO:0000256" key="3">
    <source>
        <dbReference type="SAM" id="MobiDB-lite"/>
    </source>
</evidence>
<gene>
    <name evidence="5" type="ORF">BP5796_01336</name>
</gene>
<dbReference type="Pfam" id="PF00611">
    <property type="entry name" value="FCH"/>
    <property type="match status" value="1"/>
</dbReference>
<protein>
    <recommendedName>
        <fullName evidence="4">MHD domain-containing protein</fullName>
    </recommendedName>
</protein>
<reference evidence="5 6" key="1">
    <citation type="journal article" date="2018" name="IMA Fungus">
        <title>IMA Genome-F 9: Draft genome sequence of Annulohypoxylon stygium, Aspergillus mulundensis, Berkeleyomyces basicola (syn. Thielaviopsis basicola), Ceratocystis smalleyi, two Cercospora beticola strains, Coleophoma cylindrospora, Fusarium fracticaudum, Phialophora cf. hyalina, and Morchella septimelata.</title>
        <authorList>
            <person name="Wingfield B.D."/>
            <person name="Bills G.F."/>
            <person name="Dong Y."/>
            <person name="Huang W."/>
            <person name="Nel W.J."/>
            <person name="Swalarsk-Parry B.S."/>
            <person name="Vaghefi N."/>
            <person name="Wilken P.M."/>
            <person name="An Z."/>
            <person name="de Beer Z.W."/>
            <person name="De Vos L."/>
            <person name="Chen L."/>
            <person name="Duong T.A."/>
            <person name="Gao Y."/>
            <person name="Hammerbacher A."/>
            <person name="Kikkert J.R."/>
            <person name="Li Y."/>
            <person name="Li H."/>
            <person name="Li K."/>
            <person name="Li Q."/>
            <person name="Liu X."/>
            <person name="Ma X."/>
            <person name="Naidoo K."/>
            <person name="Pethybridge S.J."/>
            <person name="Sun J."/>
            <person name="Steenkamp E.T."/>
            <person name="van der Nest M.A."/>
            <person name="van Wyk S."/>
            <person name="Wingfield M.J."/>
            <person name="Xiong C."/>
            <person name="Yue Q."/>
            <person name="Zhang X."/>
        </authorList>
    </citation>
    <scope>NUCLEOTIDE SEQUENCE [LARGE SCALE GENOMIC DNA]</scope>
    <source>
        <strain evidence="5 6">BP5796</strain>
    </source>
</reference>
<proteinExistence type="predicted"/>
<dbReference type="InterPro" id="IPR027267">
    <property type="entry name" value="AH/BAR_dom_sf"/>
</dbReference>
<dbReference type="CDD" id="cd07650">
    <property type="entry name" value="F-BAR_Syp1p_like"/>
    <property type="match status" value="1"/>
</dbReference>
<dbReference type="Pfam" id="PF10291">
    <property type="entry name" value="muHD"/>
    <property type="match status" value="1"/>
</dbReference>
<evidence type="ECO:0000313" key="5">
    <source>
        <dbReference type="EMBL" id="RDW91942.1"/>
    </source>
</evidence>
<dbReference type="FunFam" id="1.20.1270.60:FF:000102">
    <property type="entry name" value="WGS project CABT00000000 data, contig 2.23"/>
    <property type="match status" value="1"/>
</dbReference>
<dbReference type="OrthoDB" id="331602at2759"/>
<feature type="domain" description="MHD" evidence="4">
    <location>
        <begin position="578"/>
        <end position="828"/>
    </location>
</feature>
<feature type="compositionally biased region" description="Low complexity" evidence="3">
    <location>
        <begin position="401"/>
        <end position="412"/>
    </location>
</feature>
<dbReference type="AlphaFoldDB" id="A0A3D8T050"/>
<keyword evidence="2" id="KW-0175">Coiled coil</keyword>
<dbReference type="SUPFAM" id="SSF103657">
    <property type="entry name" value="BAR/IMD domain-like"/>
    <property type="match status" value="1"/>
</dbReference>
<dbReference type="GO" id="GO:0032185">
    <property type="term" value="P:septin cytoskeleton organization"/>
    <property type="evidence" value="ECO:0007669"/>
    <property type="project" value="TreeGrafter"/>
</dbReference>
<accession>A0A3D8T050</accession>
<comment type="caution">
    <text evidence="5">The sequence shown here is derived from an EMBL/GenBank/DDBJ whole genome shotgun (WGS) entry which is preliminary data.</text>
</comment>
<keyword evidence="6" id="KW-1185">Reference proteome</keyword>
<sequence>MEALSRQEYPAMLASLPPAQAVGTLNERVKRVGKVNNEIADWLQERRKVEQLYVQGLKKLANRQLPDNSSELGIFTAPWQKIVSSVDSIAESHKRLSERIEKDVEQPLRGFTASNKEMQAMVSVQGNLASMAKELEDAKSQSEKLSRKGGKASAQKVEAATSKLETANVQWDTQAPFIFETLQALDERRLNHLRDVLTQLETHEADQVERSRITAEQTLNSLLEVDTAQEIKNFARDAVAGKPKLERRPPMRQISSMTGSSAGAPPPTRHQDDAESETSGRNESGSDSKIKSRFGTMLGRRRQSIHGGFQRAPSPNKMFSTFSRNTSSRDGRPSPSPRTSSNNLRESPGPHNRLSSLAESPPAMSPTGEPVRGMPNINGTNGTKNESHGSDSFPAMTSSAGPNGVGDVDVSDVPPPPGPPPSHVKAEAEKDAEGFSVPAAMNDPISQAQAEAAEAAEATGFKLDIKNEPIQEEDTDAQAAVSNVTNALRSTTLTPSRKAGTVRGRRDVRNTIYVPDGLALPIVDKDIPPSPGITPGRLQALAALSGAENVPPPASDTTSIKSGHSLANHVSRHPDMHQPGLNASIIESISASFINGEAGDVKIIGEIALTYNPIDDVDTSNESETIRINNFPLLEAIGPNRTFVHPGANPDEFSVELSHVSKSSVAFTYKRHIDEDTIAKAPVLLIQPAWKPQADKLGFILQYSLNPACGLSSMKFHNLILVGKYEGGKASGCKTKPTGIHLKEKSTVFWRLGDVTLTTTPQKLVCMFTAADGPAPTPGHVEARWEVPSWTGNLLTVSKLGPGKGKEKEETVDPFADESVASPLAVITPGSWTELESVAKLVSGKYEARTA</sequence>
<dbReference type="EMBL" id="PDLN01000002">
    <property type="protein sequence ID" value="RDW91942.1"/>
    <property type="molecule type" value="Genomic_DNA"/>
</dbReference>
<feature type="coiled-coil region" evidence="2">
    <location>
        <begin position="121"/>
        <end position="148"/>
    </location>
</feature>
<dbReference type="Gene3D" id="1.20.1270.60">
    <property type="entry name" value="Arfaptin homology (AH) domain/BAR domain"/>
    <property type="match status" value="1"/>
</dbReference>
<organism evidence="5 6">
    <name type="scientific">Coleophoma crateriformis</name>
    <dbReference type="NCBI Taxonomy" id="565419"/>
    <lineage>
        <taxon>Eukaryota</taxon>
        <taxon>Fungi</taxon>
        <taxon>Dikarya</taxon>
        <taxon>Ascomycota</taxon>
        <taxon>Pezizomycotina</taxon>
        <taxon>Leotiomycetes</taxon>
        <taxon>Helotiales</taxon>
        <taxon>Dermateaceae</taxon>
        <taxon>Coleophoma</taxon>
    </lineage>
</organism>
<dbReference type="GO" id="GO:0030139">
    <property type="term" value="C:endocytic vesicle"/>
    <property type="evidence" value="ECO:0007669"/>
    <property type="project" value="TreeGrafter"/>
</dbReference>
<dbReference type="InterPro" id="IPR028565">
    <property type="entry name" value="MHD"/>
</dbReference>
<feature type="region of interest" description="Disordered" evidence="3">
    <location>
        <begin position="239"/>
        <end position="430"/>
    </location>
</feature>
<dbReference type="GO" id="GO:0005886">
    <property type="term" value="C:plasma membrane"/>
    <property type="evidence" value="ECO:0007669"/>
    <property type="project" value="TreeGrafter"/>
</dbReference>
<dbReference type="PROSITE" id="PS51072">
    <property type="entry name" value="MHD"/>
    <property type="match status" value="1"/>
</dbReference>
<dbReference type="InterPro" id="IPR001060">
    <property type="entry name" value="FCH_dom"/>
</dbReference>
<evidence type="ECO:0000256" key="1">
    <source>
        <dbReference type="ARBA" id="ARBA00022583"/>
    </source>
</evidence>
<evidence type="ECO:0000256" key="2">
    <source>
        <dbReference type="SAM" id="Coils"/>
    </source>
</evidence>
<feature type="compositionally biased region" description="Pro residues" evidence="3">
    <location>
        <begin position="413"/>
        <end position="422"/>
    </location>
</feature>
<dbReference type="GO" id="GO:0032153">
    <property type="term" value="C:cell division site"/>
    <property type="evidence" value="ECO:0007669"/>
    <property type="project" value="TreeGrafter"/>
</dbReference>
<name>A0A3D8T050_9HELO</name>